<dbReference type="BioCyc" id="AMAC1300253:G12YX-3499-MONOMER"/>
<dbReference type="Proteomes" id="UP000014909">
    <property type="component" value="Plasmid unnamed"/>
</dbReference>
<dbReference type="EMBL" id="CP004847">
    <property type="protein sequence ID" value="AGP79852.1"/>
    <property type="molecule type" value="Genomic_DNA"/>
</dbReference>
<evidence type="ECO:0008006" key="3">
    <source>
        <dbReference type="Google" id="ProtNLM"/>
    </source>
</evidence>
<proteinExistence type="predicted"/>
<dbReference type="AlphaFoldDB" id="S5AIA4"/>
<dbReference type="PATRIC" id="fig|1300253.3.peg.4616"/>
<reference evidence="1 2" key="1">
    <citation type="journal article" date="2013" name="Genome Biol. Evol.">
        <title>Genomic Diversity of "Deep Ecotype" Alteromonas macleodii Isolates: Evidence for Pan-Mediterranean Clonal Frames.</title>
        <authorList>
            <person name="Lopez-Perez M."/>
            <person name="Gonzaga A."/>
            <person name="Rodriguez-Valera F."/>
        </authorList>
    </citation>
    <scope>NUCLEOTIDE SEQUENCE [LARGE SCALE GENOMIC DNA]</scope>
    <source>
        <strain evidence="2">'English Channel 615'</strain>
        <plasmid evidence="2">Plasmid</plasmid>
    </source>
</reference>
<keyword evidence="1" id="KW-0614">Plasmid</keyword>
<name>S5AIA4_9ALTE</name>
<geneLocation type="plasmid" evidence="1">
    <name>unnamed</name>
</geneLocation>
<evidence type="ECO:0000313" key="2">
    <source>
        <dbReference type="Proteomes" id="UP000014909"/>
    </source>
</evidence>
<accession>S5AIA4</accession>
<gene>
    <name evidence="1" type="ORF">I633_22146</name>
</gene>
<sequence>MAVIIDSDDLKNLDKNIKANIGNCVQFTNGCWLELIEDSGMFWGECPYSKVWGCKVDDNYIDTIVSWIEYWNEARTESGSPIKRVV</sequence>
<protein>
    <recommendedName>
        <fullName evidence="3">Phage protein</fullName>
    </recommendedName>
</protein>
<dbReference type="HOGENOM" id="CLU_2490948_0_0_6"/>
<dbReference type="KEGG" id="amh:I633_22146"/>
<organism evidence="1 2">
    <name type="scientific">Alteromonas mediterranea 615</name>
    <dbReference type="NCBI Taxonomy" id="1300253"/>
    <lineage>
        <taxon>Bacteria</taxon>
        <taxon>Pseudomonadati</taxon>
        <taxon>Pseudomonadota</taxon>
        <taxon>Gammaproteobacteria</taxon>
        <taxon>Alteromonadales</taxon>
        <taxon>Alteromonadaceae</taxon>
        <taxon>Alteromonas/Salinimonas group</taxon>
        <taxon>Alteromonas</taxon>
    </lineage>
</organism>
<evidence type="ECO:0000313" key="1">
    <source>
        <dbReference type="EMBL" id="AGP79852.1"/>
    </source>
</evidence>